<organism evidence="2 3">
    <name type="scientific">Thioclava atlantica</name>
    <dbReference type="NCBI Taxonomy" id="1317124"/>
    <lineage>
        <taxon>Bacteria</taxon>
        <taxon>Pseudomonadati</taxon>
        <taxon>Pseudomonadota</taxon>
        <taxon>Alphaproteobacteria</taxon>
        <taxon>Rhodobacterales</taxon>
        <taxon>Paracoccaceae</taxon>
        <taxon>Thioclava</taxon>
    </lineage>
</organism>
<dbReference type="RefSeq" id="WP_038144594.1">
    <property type="nucleotide sequence ID" value="NZ_AQRC01000004.1"/>
</dbReference>
<dbReference type="InterPro" id="IPR036388">
    <property type="entry name" value="WH-like_DNA-bd_sf"/>
</dbReference>
<reference evidence="2 3" key="2">
    <citation type="journal article" date="2015" name="Antonie Van Leeuwenhoek">
        <title>Thioclava indica sp. nov., isolated from surface seawater of the Indian Ocean.</title>
        <authorList>
            <person name="Liu Y."/>
            <person name="Lai Q."/>
            <person name="Du J."/>
            <person name="Xu H."/>
            <person name="Jiang L."/>
            <person name="Shao Z."/>
        </authorList>
    </citation>
    <scope>NUCLEOTIDE SEQUENCE [LARGE SCALE GENOMIC DNA]</scope>
    <source>
        <strain evidence="2 3">13D2W-2</strain>
    </source>
</reference>
<dbReference type="GO" id="GO:0008168">
    <property type="term" value="F:methyltransferase activity"/>
    <property type="evidence" value="ECO:0007669"/>
    <property type="project" value="UniProtKB-KW"/>
</dbReference>
<reference evidence="3" key="1">
    <citation type="submission" date="2013-04" db="EMBL/GenBank/DDBJ databases">
        <title>Thioclava sp. 13D2W-2 Genome Sequencing.</title>
        <authorList>
            <person name="Lai Q."/>
            <person name="Li G."/>
            <person name="Shao Z."/>
        </authorList>
    </citation>
    <scope>NUCLEOTIDE SEQUENCE [LARGE SCALE GENOMIC DNA]</scope>
    <source>
        <strain evidence="3">13D2W-2</strain>
    </source>
</reference>
<gene>
    <name evidence="2" type="ORF">DW2_06063</name>
</gene>
<dbReference type="InterPro" id="IPR009061">
    <property type="entry name" value="DNA-bd_dom_put_sf"/>
</dbReference>
<proteinExistence type="predicted"/>
<dbReference type="EMBL" id="AQRC01000004">
    <property type="protein sequence ID" value="KFE35503.1"/>
    <property type="molecule type" value="Genomic_DNA"/>
</dbReference>
<evidence type="ECO:0000313" key="3">
    <source>
        <dbReference type="Proteomes" id="UP000028607"/>
    </source>
</evidence>
<dbReference type="SUPFAM" id="SSF46955">
    <property type="entry name" value="Putative DNA-binding domain"/>
    <property type="match status" value="1"/>
</dbReference>
<keyword evidence="3" id="KW-1185">Reference proteome</keyword>
<dbReference type="InterPro" id="IPR041657">
    <property type="entry name" value="HTH_17"/>
</dbReference>
<keyword evidence="2" id="KW-0808">Transferase</keyword>
<dbReference type="GO" id="GO:0032259">
    <property type="term" value="P:methylation"/>
    <property type="evidence" value="ECO:0007669"/>
    <property type="project" value="UniProtKB-KW"/>
</dbReference>
<comment type="caution">
    <text evidence="2">The sequence shown here is derived from an EMBL/GenBank/DDBJ whole genome shotgun (WGS) entry which is preliminary data.</text>
</comment>
<protein>
    <submittedName>
        <fullName evidence="2">Putative restriction-modification system adenine methylase</fullName>
    </submittedName>
</protein>
<keyword evidence="2" id="KW-0489">Methyltransferase</keyword>
<dbReference type="Gene3D" id="1.10.10.10">
    <property type="entry name" value="Winged helix-like DNA-binding domain superfamily/Winged helix DNA-binding domain"/>
    <property type="match status" value="1"/>
</dbReference>
<feature type="domain" description="Helix-turn-helix" evidence="1">
    <location>
        <begin position="9"/>
        <end position="60"/>
    </location>
</feature>
<dbReference type="OrthoDB" id="8452166at2"/>
<dbReference type="AlphaFoldDB" id="A0A085TXQ6"/>
<dbReference type="Proteomes" id="UP000028607">
    <property type="component" value="Unassembled WGS sequence"/>
</dbReference>
<accession>A0A085TXQ6</accession>
<evidence type="ECO:0000313" key="2">
    <source>
        <dbReference type="EMBL" id="KFE35503.1"/>
    </source>
</evidence>
<name>A0A085TXQ6_9RHOB</name>
<dbReference type="Pfam" id="PF12728">
    <property type="entry name" value="HTH_17"/>
    <property type="match status" value="1"/>
</dbReference>
<sequence length="68" mass="7956">MSNNAPTRYYTINQVAEMFGVTRATIDRWHRDRPDFPRKVSLGMNCARFRVADIENWIARVEGERLGV</sequence>
<evidence type="ECO:0000259" key="1">
    <source>
        <dbReference type="Pfam" id="PF12728"/>
    </source>
</evidence>
<dbReference type="PATRIC" id="fig|1317124.6.peg.1235"/>